<protein>
    <submittedName>
        <fullName evidence="1">Uncharacterized protein</fullName>
    </submittedName>
</protein>
<gene>
    <name evidence="1" type="ORF">NOL13_08425</name>
</gene>
<dbReference type="EMBL" id="JANFMP010000024">
    <property type="protein sequence ID" value="MDG4527412.1"/>
    <property type="molecule type" value="Genomic_DNA"/>
</dbReference>
<dbReference type="AlphaFoldDB" id="A0A9X4RSL2"/>
<reference evidence="1" key="1">
    <citation type="submission" date="2022-07" db="EMBL/GenBank/DDBJ databases">
        <title>Whole Genome Sequencing of Streptococcus suis.</title>
        <authorList>
            <person name="Dai X."/>
            <person name="Huang J."/>
            <person name="Wang L."/>
        </authorList>
    </citation>
    <scope>NUCLEOTIDE SEQUENCE</scope>
    <source>
        <strain evidence="1">XNB2</strain>
    </source>
</reference>
<dbReference type="Proteomes" id="UP001152875">
    <property type="component" value="Unassembled WGS sequence"/>
</dbReference>
<evidence type="ECO:0000313" key="2">
    <source>
        <dbReference type="Proteomes" id="UP001152875"/>
    </source>
</evidence>
<sequence>MKTKPILDISKTIGTTFKFKEATPKREFGSDKIEGTYVFILDKNGNEQKVLIFKMLAELPILSKLKAFDEIAFENLEGYVGGISSINSTYVELKLRLKADNVKEVRNING</sequence>
<comment type="caution">
    <text evidence="1">The sequence shown here is derived from an EMBL/GenBank/DDBJ whole genome shotgun (WGS) entry which is preliminary data.</text>
</comment>
<name>A0A9X4RSL2_STRSU</name>
<proteinExistence type="predicted"/>
<evidence type="ECO:0000313" key="1">
    <source>
        <dbReference type="EMBL" id="MDG4527412.1"/>
    </source>
</evidence>
<dbReference type="RefSeq" id="WP_105128910.1">
    <property type="nucleotide sequence ID" value="NZ_JANFMO010000022.1"/>
</dbReference>
<organism evidence="1 2">
    <name type="scientific">Streptococcus suis</name>
    <dbReference type="NCBI Taxonomy" id="1307"/>
    <lineage>
        <taxon>Bacteria</taxon>
        <taxon>Bacillati</taxon>
        <taxon>Bacillota</taxon>
        <taxon>Bacilli</taxon>
        <taxon>Lactobacillales</taxon>
        <taxon>Streptococcaceae</taxon>
        <taxon>Streptococcus</taxon>
    </lineage>
</organism>
<accession>A0A9X4RSL2</accession>